<dbReference type="SMART" id="SM00409">
    <property type="entry name" value="IG"/>
    <property type="match status" value="1"/>
</dbReference>
<evidence type="ECO:0000259" key="23">
    <source>
        <dbReference type="PROSITE" id="PS50227"/>
    </source>
</evidence>
<feature type="domain" description="GAIN-B" evidence="22">
    <location>
        <begin position="581"/>
        <end position="748"/>
    </location>
</feature>
<evidence type="ECO:0000313" key="27">
    <source>
        <dbReference type="Ensembl" id="ENSCJAP00000068865.2"/>
    </source>
</evidence>
<evidence type="ECO:0000256" key="9">
    <source>
        <dbReference type="ARBA" id="ARBA00023136"/>
    </source>
</evidence>
<dbReference type="Pfam" id="PF00002">
    <property type="entry name" value="7tm_2"/>
    <property type="match status" value="1"/>
</dbReference>
<reference evidence="26" key="2">
    <citation type="journal article" date="2014" name="Gigascience">
        <title>De novo assembly of the common marmoset transcriptome from NextGen mRNA sequences.</title>
        <authorList>
            <person name="Maudhoo M.D."/>
            <person name="Ren D."/>
            <person name="Gradnigo J.S."/>
            <person name="Gibbs R.M."/>
            <person name="Lubker A.C."/>
            <person name="Moriyama E.N."/>
            <person name="French J.A."/>
            <person name="Norgren R.B.Jr."/>
        </authorList>
    </citation>
    <scope>NUCLEOTIDE SEQUENCE</scope>
    <source>
        <tissue evidence="26">Hippocampus</tissue>
    </source>
</reference>
<comment type="function">
    <text evidence="15">Orphan receptor that may have a role in planar cell polarity pathway.</text>
</comment>
<dbReference type="FunFam" id="2.60.40.10:FF:000445">
    <property type="entry name" value="Adhesion G protein-coupled receptor A3"/>
    <property type="match status" value="1"/>
</dbReference>
<dbReference type="InterPro" id="IPR032675">
    <property type="entry name" value="LRR_dom_sf"/>
</dbReference>
<dbReference type="InterPro" id="IPR003591">
    <property type="entry name" value="Leu-rich_rpt_typical-subtyp"/>
</dbReference>
<comment type="subcellular location">
    <subcellularLocation>
        <location evidence="1">Membrane</location>
        <topology evidence="1">Multi-pass membrane protein</topology>
    </subcellularLocation>
</comment>
<dbReference type="Ensembl" id="ENSCJAT00000110428.2">
    <property type="protein sequence ID" value="ENSCJAP00000068865.2"/>
    <property type="gene ID" value="ENSCJAG00000012977.5"/>
</dbReference>
<keyword evidence="8" id="KW-0297">G-protein coupled receptor</keyword>
<keyword evidence="6" id="KW-0677">Repeat</keyword>
<dbReference type="SUPFAM" id="SSF48726">
    <property type="entry name" value="Immunoglobulin"/>
    <property type="match status" value="1"/>
</dbReference>
<evidence type="ECO:0000256" key="8">
    <source>
        <dbReference type="ARBA" id="ARBA00023040"/>
    </source>
</evidence>
<evidence type="ECO:0000256" key="2">
    <source>
        <dbReference type="ARBA" id="ARBA00007343"/>
    </source>
</evidence>
<dbReference type="OrthoDB" id="10031018at2759"/>
<dbReference type="InterPro" id="IPR036445">
    <property type="entry name" value="GPCR_2_extracell_dom_sf"/>
</dbReference>
<dbReference type="PROSITE" id="PS51450">
    <property type="entry name" value="LRR"/>
    <property type="match status" value="1"/>
</dbReference>
<sequence>MEPPERLRGRAQPPLLLPLALLALLALLGGGGGAAALPAGCKHDGRPRGAGRAAGAAEGKVVCSSLELAQVLPPDTLPNRTVTLILSNNKISELKNGSFSGLSLLERLDLRNNLISSIDPGAFWGLSSLKRLDLTNNRIGCLNADIFRGLTNLVRLNLSGNLFSSLSQGTFDYLGSLRSLEFQTEYLLCDCNILWMHRWVKERNVTVRDTRCVYPKSLQAQPVTGVKQELLTCGPPLELPSFYMTPSHRQVVFEGDSLPFQCMASYIDQDMQVLWYQDGRIVETDESQGIFVEKNMIHNCSLIASALTISNIQAGSTGNWGCHVQTKRGNNTRTVDIVVLESSAQYCPPERVVNNKGDFRWPRTLAGITAYLQCTRNSHGSGIYPGSPQDERKAWRRCDRGGFWADDDYSRCQYANDVTRVLYMFNQMPLNLTNAVATARQLLAYTVEAANFSDKMDVIFVAEMIEKFGRFTKEEKSKELGDVMVDIASNIMLADERVLWLAQREAKACSRIVQCLQRVATYRLASGAHVYSTYSPNIALEAYVIKPTGFSGMTCTVFQKVAASDRTGFSDYGRRDPDGNLDKQLSFKCNVSNTFSSLALKNTIVEASIQLPPSLFSPKQKRELRPTDDSLYKLQLLAFRNGKLFPATGNSTNLADDGKRRTVVTPVILTKIDGVNVDTHHIPVNVTLRRIAHGADAVAARWDFDLLNGQGGWKSDGCHILYSDENITTIQCYSLSNYAVLMDLTGSELYTQAASLLHPMVYTTAIILLLCLLAVIVSYIYHHSLIRISLKSWHMLVNLCFHIFLTCVVFVGGITQTRNASVCQAVGIILHYSTLATVLWIGVTARNIYKQVTKKAKRCQDPDEPPPPPRPMLRFYLIGGGIPIIVCGITAAANIRNYGSRPNAPYCWMAWEPSLGAFYGPASFITFVNCMYFLSIFIQLKRHPERKYELKEPTEEQQRLAANENGEINHQDSMSLSLISTSVLENEHTFHSQLLGASLTLLLYVALWMFGALAVSLYYPLDLVFSFVFGATCLSFSAFFMVHHCVNREDVRLAWIMTCCPGRSSYSVQVNVQPPDSSGTNGEAPKCPNSSAESSCTNKSASSFKNSSQGCKLTNLQAAAAQCHANSLPLNTPQLDNSQTEHSMDNDIKMHVAPLEVQFRTNVHSSRHHKNRSKGHRASRLTVLREYAYDVPTSVEGSVQNGLPKSRLGSNEGHSRSRRAYLAYRERQYNPPQQDSSDACSTLPKSSRNFEKPVSTSSKKDMLRKPAVVELENQQKSYGLNLAIQNGPIKSNGQEGPLLGTDGTGNVRTGLWKHETTV</sequence>
<dbReference type="Pfam" id="PF13855">
    <property type="entry name" value="LRR_8"/>
    <property type="match status" value="1"/>
</dbReference>
<feature type="domain" description="G-protein coupled receptors family 2 profile 1" evidence="23">
    <location>
        <begin position="321"/>
        <end position="416"/>
    </location>
</feature>
<reference evidence="27" key="3">
    <citation type="submission" date="2025-05" db="UniProtKB">
        <authorList>
            <consortium name="Ensembl"/>
        </authorList>
    </citation>
    <scope>IDENTIFICATION</scope>
</reference>
<dbReference type="Gene3D" id="2.60.220.50">
    <property type="match status" value="1"/>
</dbReference>
<protein>
    <recommendedName>
        <fullName evidence="17">Adhesion G protein-coupled receptor A3</fullName>
    </recommendedName>
    <alternativeName>
        <fullName evidence="18">G-protein coupled receptor 125</fullName>
    </alternativeName>
</protein>
<evidence type="ECO:0000256" key="3">
    <source>
        <dbReference type="ARBA" id="ARBA00022614"/>
    </source>
</evidence>
<dbReference type="Gene3D" id="3.80.10.10">
    <property type="entry name" value="Ribonuclease Inhibitor"/>
    <property type="match status" value="1"/>
</dbReference>
<evidence type="ECO:0000256" key="4">
    <source>
        <dbReference type="ARBA" id="ARBA00022692"/>
    </source>
</evidence>
<keyword evidence="4 20" id="KW-0812">Transmembrane</keyword>
<dbReference type="Pfam" id="PF26588">
    <property type="entry name" value="GAIN_ADGRA3"/>
    <property type="match status" value="1"/>
</dbReference>
<dbReference type="GO" id="GO:0007166">
    <property type="term" value="P:cell surface receptor signaling pathway"/>
    <property type="evidence" value="ECO:0007669"/>
    <property type="project" value="InterPro"/>
</dbReference>
<dbReference type="Bgee" id="ENSCJAG00000012977">
    <property type="expression patterns" value="Expressed in testis and 6 other cell types or tissues"/>
</dbReference>
<dbReference type="SMART" id="SM00082">
    <property type="entry name" value="LRRCT"/>
    <property type="match status" value="1"/>
</dbReference>
<keyword evidence="3" id="KW-0433">Leucine-rich repeat</keyword>
<feature type="chain" id="PRO_5044738856" description="Adhesion G protein-coupled receptor A3" evidence="21">
    <location>
        <begin position="37"/>
        <end position="1318"/>
    </location>
</feature>
<proteinExistence type="evidence at transcript level"/>
<dbReference type="InterPro" id="IPR000483">
    <property type="entry name" value="Cys-rich_flank_reg_C"/>
</dbReference>
<reference evidence="27" key="1">
    <citation type="submission" date="2009-03" db="EMBL/GenBank/DDBJ databases">
        <authorList>
            <person name="Warren W."/>
            <person name="Ye L."/>
            <person name="Minx P."/>
            <person name="Worley K."/>
            <person name="Gibbs R."/>
            <person name="Wilson R.K."/>
        </authorList>
    </citation>
    <scope>NUCLEOTIDE SEQUENCE [LARGE SCALE GENOMIC DNA]</scope>
</reference>
<evidence type="ECO:0000313" key="28">
    <source>
        <dbReference type="Proteomes" id="UP000008225"/>
    </source>
</evidence>
<evidence type="ECO:0000256" key="11">
    <source>
        <dbReference type="ARBA" id="ARBA00023170"/>
    </source>
</evidence>
<evidence type="ECO:0000256" key="16">
    <source>
        <dbReference type="ARBA" id="ARBA00065288"/>
    </source>
</evidence>
<feature type="transmembrane region" description="Helical" evidence="20">
    <location>
        <begin position="915"/>
        <end position="938"/>
    </location>
</feature>
<feature type="transmembrane region" description="Helical" evidence="20">
    <location>
        <begin position="875"/>
        <end position="895"/>
    </location>
</feature>
<dbReference type="InterPro" id="IPR057244">
    <property type="entry name" value="GAIN_B"/>
</dbReference>
<dbReference type="Pfam" id="PF01825">
    <property type="entry name" value="GPS"/>
    <property type="match status" value="1"/>
</dbReference>
<comment type="similarity">
    <text evidence="2">Belongs to the G-protein coupled receptor 2 family. Adhesion G-protein coupled receptor (ADGR) subfamily.</text>
</comment>
<keyword evidence="9 20" id="KW-0472">Membrane</keyword>
<feature type="transmembrane region" description="Helical" evidence="20">
    <location>
        <begin position="826"/>
        <end position="849"/>
    </location>
</feature>
<feature type="transmembrane region" description="Helical" evidence="20">
    <location>
        <begin position="793"/>
        <end position="814"/>
    </location>
</feature>
<dbReference type="PROSITE" id="PS50221">
    <property type="entry name" value="GAIN_B"/>
    <property type="match status" value="1"/>
</dbReference>
<dbReference type="InterPro" id="IPR001611">
    <property type="entry name" value="Leu-rich_rpt"/>
</dbReference>
<evidence type="ECO:0000313" key="26">
    <source>
        <dbReference type="EMBL" id="JAB21821.1"/>
    </source>
</evidence>
<evidence type="ECO:0000259" key="22">
    <source>
        <dbReference type="PROSITE" id="PS50221"/>
    </source>
</evidence>
<dbReference type="InterPro" id="IPR000203">
    <property type="entry name" value="GPS"/>
</dbReference>
<dbReference type="Gene3D" id="2.60.40.10">
    <property type="entry name" value="Immunoglobulins"/>
    <property type="match status" value="1"/>
</dbReference>
<keyword evidence="28" id="KW-1185">Reference proteome</keyword>
<feature type="region of interest" description="Disordered" evidence="19">
    <location>
        <begin position="1228"/>
        <end position="1262"/>
    </location>
</feature>
<dbReference type="PROSITE" id="PS50227">
    <property type="entry name" value="G_PROTEIN_RECEP_F2_3"/>
    <property type="match status" value="1"/>
</dbReference>
<dbReference type="FunFam" id="2.60.220.50:FF:000011">
    <property type="entry name" value="adhesion G protein-coupled receptor A3"/>
    <property type="match status" value="1"/>
</dbReference>
<evidence type="ECO:0000259" key="25">
    <source>
        <dbReference type="PROSITE" id="PS50835"/>
    </source>
</evidence>
<dbReference type="STRING" id="9483.ENSCJAP00000068865"/>
<dbReference type="SMART" id="SM00303">
    <property type="entry name" value="GPS"/>
    <property type="match status" value="1"/>
</dbReference>
<dbReference type="CTD" id="166647"/>
<feature type="transmembrane region" description="Helical" evidence="20">
    <location>
        <begin position="994"/>
        <end position="1017"/>
    </location>
</feature>
<organism evidence="26">
    <name type="scientific">Callithrix jacchus</name>
    <name type="common">White-tufted-ear marmoset</name>
    <name type="synonym">Simia Jacchus</name>
    <dbReference type="NCBI Taxonomy" id="9483"/>
    <lineage>
        <taxon>Eukaryota</taxon>
        <taxon>Metazoa</taxon>
        <taxon>Chordata</taxon>
        <taxon>Craniata</taxon>
        <taxon>Vertebrata</taxon>
        <taxon>Euteleostomi</taxon>
        <taxon>Mammalia</taxon>
        <taxon>Eutheria</taxon>
        <taxon>Euarchontoglires</taxon>
        <taxon>Primates</taxon>
        <taxon>Haplorrhini</taxon>
        <taxon>Platyrrhini</taxon>
        <taxon>Cebidae</taxon>
        <taxon>Callitrichinae</taxon>
        <taxon>Callithrix</taxon>
        <taxon>Callithrix</taxon>
    </lineage>
</organism>
<dbReference type="InterPro" id="IPR036179">
    <property type="entry name" value="Ig-like_dom_sf"/>
</dbReference>
<feature type="region of interest" description="Disordered" evidence="19">
    <location>
        <begin position="1071"/>
        <end position="1092"/>
    </location>
</feature>
<evidence type="ECO:0000256" key="10">
    <source>
        <dbReference type="ARBA" id="ARBA00023157"/>
    </source>
</evidence>
<dbReference type="GO" id="GO:0004930">
    <property type="term" value="F:G protein-coupled receptor activity"/>
    <property type="evidence" value="ECO:0007669"/>
    <property type="project" value="UniProtKB-KW"/>
</dbReference>
<dbReference type="PROSITE" id="PS50261">
    <property type="entry name" value="G_PROTEIN_RECEP_F2_4"/>
    <property type="match status" value="1"/>
</dbReference>
<feature type="transmembrane region" description="Helical" evidence="20">
    <location>
        <begin position="1023"/>
        <end position="1042"/>
    </location>
</feature>
<dbReference type="PANTHER" id="PTHR45930:SF2">
    <property type="entry name" value="ADHESION G PROTEIN-COUPLED RECEPTOR A3"/>
    <property type="match status" value="1"/>
</dbReference>
<name>U3E886_CALJA</name>
<evidence type="ECO:0000256" key="1">
    <source>
        <dbReference type="ARBA" id="ARBA00004141"/>
    </source>
</evidence>
<feature type="region of interest" description="Disordered" evidence="19">
    <location>
        <begin position="1195"/>
        <end position="1216"/>
    </location>
</feature>
<dbReference type="Gene3D" id="4.10.1240.10">
    <property type="entry name" value="GPCR, family 2, extracellular hormone receptor domain"/>
    <property type="match status" value="1"/>
</dbReference>
<dbReference type="InterPro" id="IPR046338">
    <property type="entry name" value="GAIN_dom_sf"/>
</dbReference>
<evidence type="ECO:0000256" key="17">
    <source>
        <dbReference type="ARBA" id="ARBA00070456"/>
    </source>
</evidence>
<evidence type="ECO:0000256" key="18">
    <source>
        <dbReference type="ARBA" id="ARBA00082042"/>
    </source>
</evidence>
<dbReference type="GO" id="GO:0009897">
    <property type="term" value="C:external side of plasma membrane"/>
    <property type="evidence" value="ECO:0007669"/>
    <property type="project" value="Ensembl"/>
</dbReference>
<dbReference type="SMART" id="SM00369">
    <property type="entry name" value="LRR_TYP"/>
    <property type="match status" value="4"/>
</dbReference>
<keyword evidence="7 20" id="KW-1133">Transmembrane helix</keyword>
<dbReference type="InterPro" id="IPR051963">
    <property type="entry name" value="Adhesion_GPCR_A"/>
</dbReference>
<evidence type="ECO:0000256" key="20">
    <source>
        <dbReference type="SAM" id="Phobius"/>
    </source>
</evidence>
<evidence type="ECO:0000256" key="13">
    <source>
        <dbReference type="ARBA" id="ARBA00023224"/>
    </source>
</evidence>
<feature type="compositionally biased region" description="Polar residues" evidence="19">
    <location>
        <begin position="1230"/>
        <end position="1247"/>
    </location>
</feature>
<feature type="transmembrane region" description="Helical" evidence="20">
    <location>
        <begin position="760"/>
        <end position="781"/>
    </location>
</feature>
<keyword evidence="13" id="KW-0807">Transducer</keyword>
<dbReference type="SUPFAM" id="SSF52058">
    <property type="entry name" value="L domain-like"/>
    <property type="match status" value="1"/>
</dbReference>
<dbReference type="KEGG" id="cjc:100411616"/>
<dbReference type="SUPFAM" id="SSF111418">
    <property type="entry name" value="Hormone receptor domain"/>
    <property type="match status" value="1"/>
</dbReference>
<dbReference type="InterPro" id="IPR017981">
    <property type="entry name" value="GPCR_2-like_7TM"/>
</dbReference>
<evidence type="ECO:0000256" key="14">
    <source>
        <dbReference type="ARBA" id="ARBA00023319"/>
    </source>
</evidence>
<keyword evidence="12" id="KW-0325">Glycoprotein</keyword>
<gene>
    <name evidence="26" type="primary">GPR125</name>
    <name evidence="27" type="synonym">ADGRA3</name>
</gene>
<dbReference type="InterPro" id="IPR058808">
    <property type="entry name" value="GAIN_ADGRA2/3"/>
</dbReference>
<comment type="subunit">
    <text evidence="16">Interacts (via PDZ-binding motif) with DLG1.</text>
</comment>
<dbReference type="InterPro" id="IPR003599">
    <property type="entry name" value="Ig_sub"/>
</dbReference>
<dbReference type="InterPro" id="IPR013783">
    <property type="entry name" value="Ig-like_fold"/>
</dbReference>
<dbReference type="Proteomes" id="UP000008225">
    <property type="component" value="Chromosome 3"/>
</dbReference>
<evidence type="ECO:0000256" key="19">
    <source>
        <dbReference type="SAM" id="MobiDB-lite"/>
    </source>
</evidence>
<keyword evidence="11 26" id="KW-0675">Receptor</keyword>
<feature type="domain" description="G-protein coupled receptors family 2 profile 2" evidence="24">
    <location>
        <begin position="757"/>
        <end position="942"/>
    </location>
</feature>
<evidence type="ECO:0000259" key="24">
    <source>
        <dbReference type="PROSITE" id="PS50261"/>
    </source>
</evidence>
<dbReference type="EMBL" id="GAMS01001315">
    <property type="protein sequence ID" value="JAB21821.1"/>
    <property type="molecule type" value="mRNA"/>
</dbReference>
<evidence type="ECO:0000256" key="12">
    <source>
        <dbReference type="ARBA" id="ARBA00023180"/>
    </source>
</evidence>
<feature type="signal peptide" evidence="21">
    <location>
        <begin position="1"/>
        <end position="36"/>
    </location>
</feature>
<keyword evidence="5 21" id="KW-0732">Signal</keyword>
<dbReference type="GeneTree" id="ENSGT00940000157235"/>
<dbReference type="PROSITE" id="PS50835">
    <property type="entry name" value="IG_LIKE"/>
    <property type="match status" value="1"/>
</dbReference>
<evidence type="ECO:0000256" key="7">
    <source>
        <dbReference type="ARBA" id="ARBA00022989"/>
    </source>
</evidence>
<accession>U3E886</accession>
<accession>A0A5F4VTP4</accession>
<dbReference type="InterPro" id="IPR000832">
    <property type="entry name" value="GPCR_2_secretin-like"/>
</dbReference>
<feature type="domain" description="Ig-like" evidence="25">
    <location>
        <begin position="240"/>
        <end position="338"/>
    </location>
</feature>
<evidence type="ECO:0000256" key="5">
    <source>
        <dbReference type="ARBA" id="ARBA00022729"/>
    </source>
</evidence>
<evidence type="ECO:0000256" key="6">
    <source>
        <dbReference type="ARBA" id="ARBA00022737"/>
    </source>
</evidence>
<dbReference type="PANTHER" id="PTHR45930">
    <property type="entry name" value="G-PROTEIN COUPLED RECEPTOR 124-LIKE PROTEIN"/>
    <property type="match status" value="1"/>
</dbReference>
<dbReference type="Gene3D" id="1.20.1070.10">
    <property type="entry name" value="Rhodopsin 7-helix transmembrane proteins"/>
    <property type="match status" value="1"/>
</dbReference>
<dbReference type="InterPro" id="IPR007110">
    <property type="entry name" value="Ig-like_dom"/>
</dbReference>
<keyword evidence="10" id="KW-1015">Disulfide bond</keyword>
<feature type="compositionally biased region" description="Polar residues" evidence="19">
    <location>
        <begin position="1071"/>
        <end position="1081"/>
    </location>
</feature>
<dbReference type="GeneID" id="100411616"/>
<keyword evidence="14" id="KW-0393">Immunoglobulin domain</keyword>
<dbReference type="InterPro" id="IPR001879">
    <property type="entry name" value="GPCR_2_extracellular_dom"/>
</dbReference>
<dbReference type="FunFam" id="3.80.10.10:FF:000287">
    <property type="entry name" value="adhesion G protein-coupled receptor A3"/>
    <property type="match status" value="1"/>
</dbReference>
<evidence type="ECO:0000256" key="21">
    <source>
        <dbReference type="SAM" id="SignalP"/>
    </source>
</evidence>
<evidence type="ECO:0000256" key="15">
    <source>
        <dbReference type="ARBA" id="ARBA00053087"/>
    </source>
</evidence>
<dbReference type="OMA" id="CQQHYQH"/>